<comment type="catalytic activity">
    <reaction evidence="8">
        <text>L-aspartate(89)-[ribosomal protein uS12]-hydrogen + (sulfur carrier)-SH + AH2 + 2 S-adenosyl-L-methionine = 3-methylsulfanyl-L-aspartate(89)-[ribosomal protein uS12]-hydrogen + (sulfur carrier)-H + 5'-deoxyadenosine + L-methionine + A + S-adenosyl-L-homocysteine + 2 H(+)</text>
        <dbReference type="Rhea" id="RHEA:37087"/>
        <dbReference type="Rhea" id="RHEA-COMP:10460"/>
        <dbReference type="Rhea" id="RHEA-COMP:10461"/>
        <dbReference type="Rhea" id="RHEA-COMP:14737"/>
        <dbReference type="Rhea" id="RHEA-COMP:14739"/>
        <dbReference type="ChEBI" id="CHEBI:13193"/>
        <dbReference type="ChEBI" id="CHEBI:15378"/>
        <dbReference type="ChEBI" id="CHEBI:17319"/>
        <dbReference type="ChEBI" id="CHEBI:17499"/>
        <dbReference type="ChEBI" id="CHEBI:29917"/>
        <dbReference type="ChEBI" id="CHEBI:29961"/>
        <dbReference type="ChEBI" id="CHEBI:57844"/>
        <dbReference type="ChEBI" id="CHEBI:57856"/>
        <dbReference type="ChEBI" id="CHEBI:59789"/>
        <dbReference type="ChEBI" id="CHEBI:64428"/>
        <dbReference type="ChEBI" id="CHEBI:73599"/>
        <dbReference type="EC" id="2.8.4.4"/>
    </reaction>
</comment>
<feature type="binding site" evidence="8">
    <location>
        <position position="90"/>
    </location>
    <ligand>
        <name>[4Fe-4S] cluster</name>
        <dbReference type="ChEBI" id="CHEBI:49883"/>
        <label>1</label>
    </ligand>
</feature>
<dbReference type="InterPro" id="IPR006638">
    <property type="entry name" value="Elp3/MiaA/NifB-like_rSAM"/>
</dbReference>
<evidence type="ECO:0000256" key="3">
    <source>
        <dbReference type="ARBA" id="ARBA00022679"/>
    </source>
</evidence>
<feature type="domain" description="MTTase N-terminal" evidence="9">
    <location>
        <begin position="13"/>
        <end position="127"/>
    </location>
</feature>
<feature type="binding site" evidence="8">
    <location>
        <position position="169"/>
    </location>
    <ligand>
        <name>[4Fe-4S] cluster</name>
        <dbReference type="ChEBI" id="CHEBI:49883"/>
        <label>2</label>
        <note>4Fe-4S-S-AdoMet</note>
    </ligand>
</feature>
<sequence>MSMQNKVKSKKNIMVSVISLGCPKNLVDSELILGKLGEEGYTLTSSWQLADIIIINTCSFINAARKESYDFISKISGQKSPHQRLIVCGCLPQLEKRKLFFKFPQINALLGTSDFYMIDKIVEDIFVKEERIFSVSEPRFIYNSNFPRLVSTPPGYAYLKIAEGCSNRCSYCLIPRLRGNFRSREVNDVVKEAENLVRMGVKELILTAQDTTFYGQDRGEKSYLLLLLEKLEKIKGIEWIRLLYLHPLHFDFGLIQVMKNSSKICRYLDIPLQHTHDEILKLMKRPPFEVSLRIIDKVREAFPEVAVRTSLMVGFPGEKEHHFEKLLKDVERLQFDWVGVFTYSREKYTPAFSLPHQVPSQVKEKRKEIILKVQKLITVEKNLKRIGKTYPVMVDFANSRLKEGEGHTFFQAPEIDGKIFFAGYYSEGDIFQGKVKEVKDGFDLYVLRIKDGFDKDKQERI</sequence>
<keyword evidence="7 8" id="KW-0411">Iron-sulfur</keyword>
<feature type="domain" description="Radical SAM core" evidence="10">
    <location>
        <begin position="151"/>
        <end position="380"/>
    </location>
</feature>
<feature type="binding site" evidence="8">
    <location>
        <position position="58"/>
    </location>
    <ligand>
        <name>[4Fe-4S] cluster</name>
        <dbReference type="ChEBI" id="CHEBI:49883"/>
        <label>1</label>
    </ligand>
</feature>
<dbReference type="InterPro" id="IPR058240">
    <property type="entry name" value="rSAM_sf"/>
</dbReference>
<keyword evidence="2 8" id="KW-0963">Cytoplasm</keyword>
<comment type="subcellular location">
    <subcellularLocation>
        <location evidence="8">Cytoplasm</location>
    </subcellularLocation>
</comment>
<dbReference type="Gene3D" id="3.80.30.20">
    <property type="entry name" value="tm_1862 like domain"/>
    <property type="match status" value="1"/>
</dbReference>
<feature type="binding site" evidence="8">
    <location>
        <position position="165"/>
    </location>
    <ligand>
        <name>[4Fe-4S] cluster</name>
        <dbReference type="ChEBI" id="CHEBI:49883"/>
        <label>2</label>
        <note>4Fe-4S-S-AdoMet</note>
    </ligand>
</feature>
<dbReference type="PROSITE" id="PS51257">
    <property type="entry name" value="PROKAR_LIPOPROTEIN"/>
    <property type="match status" value="1"/>
</dbReference>
<dbReference type="Gene3D" id="2.40.50.140">
    <property type="entry name" value="Nucleic acid-binding proteins"/>
    <property type="match status" value="1"/>
</dbReference>
<protein>
    <recommendedName>
        <fullName evidence="8">Ribosomal protein uS12 methylthiotransferase RimO</fullName>
        <shortName evidence="8">uS12 MTTase</shortName>
        <shortName evidence="8">uS12 methylthiotransferase</shortName>
        <ecNumber evidence="8">2.8.4.4</ecNumber>
    </recommendedName>
    <alternativeName>
        <fullName evidence="8">Ribosomal protein uS12 (aspartate-C(3))-methylthiotransferase</fullName>
    </alternativeName>
    <alternativeName>
        <fullName evidence="8">Ribosome maturation factor RimO</fullName>
    </alternativeName>
</protein>
<dbReference type="InterPro" id="IPR038135">
    <property type="entry name" value="Methylthiotransferase_N_sf"/>
</dbReference>
<evidence type="ECO:0000259" key="9">
    <source>
        <dbReference type="PROSITE" id="PS51449"/>
    </source>
</evidence>
<accession>A0A662DFZ0</accession>
<dbReference type="Gene3D" id="3.40.50.12160">
    <property type="entry name" value="Methylthiotransferase, N-terminal domain"/>
    <property type="match status" value="1"/>
</dbReference>
<evidence type="ECO:0000313" key="12">
    <source>
        <dbReference type="Proteomes" id="UP000280417"/>
    </source>
</evidence>
<evidence type="ECO:0000256" key="2">
    <source>
        <dbReference type="ARBA" id="ARBA00022490"/>
    </source>
</evidence>
<organism evidence="11 12">
    <name type="scientific">Aerophobetes bacterium</name>
    <dbReference type="NCBI Taxonomy" id="2030807"/>
    <lineage>
        <taxon>Bacteria</taxon>
        <taxon>Candidatus Aerophobota</taxon>
    </lineage>
</organism>
<gene>
    <name evidence="8 11" type="primary">rimO</name>
    <name evidence="11" type="ORF">DRJ04_01865</name>
</gene>
<comment type="caution">
    <text evidence="11">The sequence shown here is derived from an EMBL/GenBank/DDBJ whole genome shotgun (WGS) entry which is preliminary data.</text>
</comment>
<evidence type="ECO:0000256" key="1">
    <source>
        <dbReference type="ARBA" id="ARBA00022485"/>
    </source>
</evidence>
<keyword evidence="11" id="KW-0689">Ribosomal protein</keyword>
<dbReference type="PROSITE" id="PS51918">
    <property type="entry name" value="RADICAL_SAM"/>
    <property type="match status" value="1"/>
</dbReference>
<dbReference type="GO" id="GO:0005829">
    <property type="term" value="C:cytosol"/>
    <property type="evidence" value="ECO:0007669"/>
    <property type="project" value="TreeGrafter"/>
</dbReference>
<proteinExistence type="inferred from homology"/>
<dbReference type="GO" id="GO:0006400">
    <property type="term" value="P:tRNA modification"/>
    <property type="evidence" value="ECO:0007669"/>
    <property type="project" value="InterPro"/>
</dbReference>
<dbReference type="SMART" id="SM00729">
    <property type="entry name" value="Elp3"/>
    <property type="match status" value="1"/>
</dbReference>
<evidence type="ECO:0000256" key="4">
    <source>
        <dbReference type="ARBA" id="ARBA00022691"/>
    </source>
</evidence>
<dbReference type="Pfam" id="PF04055">
    <property type="entry name" value="Radical_SAM"/>
    <property type="match status" value="1"/>
</dbReference>
<dbReference type="PROSITE" id="PS01278">
    <property type="entry name" value="MTTASE_RADICAL"/>
    <property type="match status" value="1"/>
</dbReference>
<dbReference type="NCBIfam" id="TIGR01125">
    <property type="entry name" value="30S ribosomal protein S12 methylthiotransferase RimO"/>
    <property type="match status" value="1"/>
</dbReference>
<dbReference type="InterPro" id="IPR023404">
    <property type="entry name" value="rSAM_horseshoe"/>
</dbReference>
<evidence type="ECO:0000259" key="10">
    <source>
        <dbReference type="PROSITE" id="PS51918"/>
    </source>
</evidence>
<dbReference type="InterPro" id="IPR005839">
    <property type="entry name" value="Methylthiotransferase"/>
</dbReference>
<dbReference type="SFLD" id="SFLDF00274">
    <property type="entry name" value="ribosomal_protein_S12_methylth"/>
    <property type="match status" value="1"/>
</dbReference>
<dbReference type="GO" id="GO:0046872">
    <property type="term" value="F:metal ion binding"/>
    <property type="evidence" value="ECO:0007669"/>
    <property type="project" value="UniProtKB-KW"/>
</dbReference>
<comment type="cofactor">
    <cofactor evidence="8">
        <name>[4Fe-4S] cluster</name>
        <dbReference type="ChEBI" id="CHEBI:49883"/>
    </cofactor>
    <text evidence="8">Binds 2 [4Fe-4S] clusters. One cluster is coordinated with 3 cysteines and an exchangeable S-adenosyl-L-methionine.</text>
</comment>
<comment type="similarity">
    <text evidence="8">Belongs to the methylthiotransferase family. RimO subfamily.</text>
</comment>
<dbReference type="PANTHER" id="PTHR43837:SF1">
    <property type="entry name" value="RIBOSOMAL PROTEIN US12 METHYLTHIOTRANSFERASE RIMO"/>
    <property type="match status" value="1"/>
</dbReference>
<dbReference type="PANTHER" id="PTHR43837">
    <property type="entry name" value="RIBOSOMAL PROTEIN S12 METHYLTHIOTRANSFERASE RIMO"/>
    <property type="match status" value="1"/>
</dbReference>
<feature type="binding site" evidence="8">
    <location>
        <position position="22"/>
    </location>
    <ligand>
        <name>[4Fe-4S] cluster</name>
        <dbReference type="ChEBI" id="CHEBI:49883"/>
        <label>1</label>
    </ligand>
</feature>
<dbReference type="Proteomes" id="UP000280417">
    <property type="component" value="Unassembled WGS sequence"/>
</dbReference>
<keyword evidence="5 8" id="KW-0479">Metal-binding</keyword>
<comment type="function">
    <text evidence="8">Catalyzes the methylthiolation of an aspartic acid residue of ribosomal protein uS12.</text>
</comment>
<keyword evidence="4 8" id="KW-0949">S-adenosyl-L-methionine</keyword>
<keyword evidence="1 8" id="KW-0004">4Fe-4S</keyword>
<dbReference type="EC" id="2.8.4.4" evidence="8"/>
<dbReference type="PROSITE" id="PS51449">
    <property type="entry name" value="MTTASE_N"/>
    <property type="match status" value="1"/>
</dbReference>
<dbReference type="InterPro" id="IPR012340">
    <property type="entry name" value="NA-bd_OB-fold"/>
</dbReference>
<name>A0A662DFZ0_UNCAE</name>
<dbReference type="GO" id="GO:0103039">
    <property type="term" value="F:protein methylthiotransferase activity"/>
    <property type="evidence" value="ECO:0007669"/>
    <property type="project" value="UniProtKB-EC"/>
</dbReference>
<dbReference type="GO" id="GO:0051539">
    <property type="term" value="F:4 iron, 4 sulfur cluster binding"/>
    <property type="evidence" value="ECO:0007669"/>
    <property type="project" value="UniProtKB-UniRule"/>
</dbReference>
<dbReference type="InterPro" id="IPR007197">
    <property type="entry name" value="rSAM"/>
</dbReference>
<dbReference type="InterPro" id="IPR013848">
    <property type="entry name" value="Methylthiotransferase_N"/>
</dbReference>
<feature type="binding site" evidence="8">
    <location>
        <position position="172"/>
    </location>
    <ligand>
        <name>[4Fe-4S] cluster</name>
        <dbReference type="ChEBI" id="CHEBI:49883"/>
        <label>2</label>
        <note>4Fe-4S-S-AdoMet</note>
    </ligand>
</feature>
<dbReference type="Pfam" id="PF00919">
    <property type="entry name" value="UPF0004"/>
    <property type="match status" value="1"/>
</dbReference>
<dbReference type="GO" id="GO:0005840">
    <property type="term" value="C:ribosome"/>
    <property type="evidence" value="ECO:0007669"/>
    <property type="project" value="UniProtKB-KW"/>
</dbReference>
<dbReference type="EMBL" id="QMQA01000032">
    <property type="protein sequence ID" value="RLE14710.1"/>
    <property type="molecule type" value="Genomic_DNA"/>
</dbReference>
<dbReference type="SUPFAM" id="SSF102114">
    <property type="entry name" value="Radical SAM enzymes"/>
    <property type="match status" value="1"/>
</dbReference>
<evidence type="ECO:0000256" key="7">
    <source>
        <dbReference type="ARBA" id="ARBA00023014"/>
    </source>
</evidence>
<dbReference type="NCBIfam" id="TIGR00089">
    <property type="entry name" value="MiaB/RimO family radical SAM methylthiotransferase"/>
    <property type="match status" value="1"/>
</dbReference>
<dbReference type="InterPro" id="IPR020612">
    <property type="entry name" value="Methylthiotransferase_CS"/>
</dbReference>
<evidence type="ECO:0000256" key="6">
    <source>
        <dbReference type="ARBA" id="ARBA00023004"/>
    </source>
</evidence>
<reference evidence="11 12" key="1">
    <citation type="submission" date="2018-06" db="EMBL/GenBank/DDBJ databases">
        <title>Extensive metabolic versatility and redundancy in microbially diverse, dynamic hydrothermal sediments.</title>
        <authorList>
            <person name="Dombrowski N."/>
            <person name="Teske A."/>
            <person name="Baker B.J."/>
        </authorList>
    </citation>
    <scope>NUCLEOTIDE SEQUENCE [LARGE SCALE GENOMIC DNA]</scope>
    <source>
        <strain evidence="11">B3_G15</strain>
    </source>
</reference>
<dbReference type="SFLD" id="SFLDG01082">
    <property type="entry name" value="B12-binding_domain_containing"/>
    <property type="match status" value="1"/>
</dbReference>
<keyword evidence="3 8" id="KW-0808">Transferase</keyword>
<dbReference type="SFLD" id="SFLDG01061">
    <property type="entry name" value="methylthiotransferase"/>
    <property type="match status" value="1"/>
</dbReference>
<dbReference type="HAMAP" id="MF_01865">
    <property type="entry name" value="MTTase_RimO"/>
    <property type="match status" value="1"/>
</dbReference>
<keyword evidence="6 8" id="KW-0408">Iron</keyword>
<evidence type="ECO:0000313" key="11">
    <source>
        <dbReference type="EMBL" id="RLE14710.1"/>
    </source>
</evidence>
<dbReference type="AlphaFoldDB" id="A0A662DFZ0"/>
<dbReference type="FunFam" id="3.80.30.20:FF:000001">
    <property type="entry name" value="tRNA-2-methylthio-N(6)-dimethylallyladenosine synthase 2"/>
    <property type="match status" value="1"/>
</dbReference>
<keyword evidence="11" id="KW-0687">Ribonucleoprotein</keyword>
<dbReference type="SFLD" id="SFLDS00029">
    <property type="entry name" value="Radical_SAM"/>
    <property type="match status" value="1"/>
</dbReference>
<evidence type="ECO:0000256" key="5">
    <source>
        <dbReference type="ARBA" id="ARBA00022723"/>
    </source>
</evidence>
<evidence type="ECO:0000256" key="8">
    <source>
        <dbReference type="HAMAP-Rule" id="MF_01865"/>
    </source>
</evidence>
<dbReference type="InterPro" id="IPR005840">
    <property type="entry name" value="Ribosomal_uS12_MeSTrfase_RimO"/>
</dbReference>
<dbReference type="GO" id="GO:0035599">
    <property type="term" value="F:aspartic acid methylthiotransferase activity"/>
    <property type="evidence" value="ECO:0007669"/>
    <property type="project" value="TreeGrafter"/>
</dbReference>